<evidence type="ECO:0000313" key="2">
    <source>
        <dbReference type="EMBL" id="MFD0891117.1"/>
    </source>
</evidence>
<dbReference type="Proteomes" id="UP001597024">
    <property type="component" value="Unassembled WGS sequence"/>
</dbReference>
<sequence length="51" mass="5418">MRMSLSATRMAETRKSTRGLSGPSTRRSGSQVLSASSPLAGERRSVSAAHR</sequence>
<organism evidence="2 3">
    <name type="scientific">Streptosporangium algeriense</name>
    <dbReference type="NCBI Taxonomy" id="1682748"/>
    <lineage>
        <taxon>Bacteria</taxon>
        <taxon>Bacillati</taxon>
        <taxon>Actinomycetota</taxon>
        <taxon>Actinomycetes</taxon>
        <taxon>Streptosporangiales</taxon>
        <taxon>Streptosporangiaceae</taxon>
        <taxon>Streptosporangium</taxon>
    </lineage>
</organism>
<evidence type="ECO:0000313" key="3">
    <source>
        <dbReference type="Proteomes" id="UP001597024"/>
    </source>
</evidence>
<comment type="caution">
    <text evidence="2">The sequence shown here is derived from an EMBL/GenBank/DDBJ whole genome shotgun (WGS) entry which is preliminary data.</text>
</comment>
<proteinExistence type="predicted"/>
<dbReference type="EMBL" id="JBHTHX010002928">
    <property type="protein sequence ID" value="MFD0891117.1"/>
    <property type="molecule type" value="Genomic_DNA"/>
</dbReference>
<accession>A0ABW3E6R7</accession>
<feature type="region of interest" description="Disordered" evidence="1">
    <location>
        <begin position="1"/>
        <end position="51"/>
    </location>
</feature>
<protein>
    <submittedName>
        <fullName evidence="2">Uncharacterized protein</fullName>
    </submittedName>
</protein>
<reference evidence="3" key="1">
    <citation type="journal article" date="2019" name="Int. J. Syst. Evol. Microbiol.">
        <title>The Global Catalogue of Microorganisms (GCM) 10K type strain sequencing project: providing services to taxonomists for standard genome sequencing and annotation.</title>
        <authorList>
            <consortium name="The Broad Institute Genomics Platform"/>
            <consortium name="The Broad Institute Genome Sequencing Center for Infectious Disease"/>
            <person name="Wu L."/>
            <person name="Ma J."/>
        </authorList>
    </citation>
    <scope>NUCLEOTIDE SEQUENCE [LARGE SCALE GENOMIC DNA]</scope>
    <source>
        <strain evidence="3">CCUG 62974</strain>
    </source>
</reference>
<evidence type="ECO:0000256" key="1">
    <source>
        <dbReference type="SAM" id="MobiDB-lite"/>
    </source>
</evidence>
<gene>
    <name evidence="2" type="ORF">ACFQ08_41765</name>
</gene>
<keyword evidence="3" id="KW-1185">Reference proteome</keyword>
<feature type="compositionally biased region" description="Polar residues" evidence="1">
    <location>
        <begin position="18"/>
        <end position="37"/>
    </location>
</feature>
<name>A0ABW3E6R7_9ACTN</name>